<dbReference type="GO" id="GO:0016798">
    <property type="term" value="F:hydrolase activity, acting on glycosyl bonds"/>
    <property type="evidence" value="ECO:0007669"/>
    <property type="project" value="UniProtKB-KW"/>
</dbReference>
<evidence type="ECO:0000256" key="10">
    <source>
        <dbReference type="SAM" id="MobiDB-lite"/>
    </source>
</evidence>
<dbReference type="SUPFAM" id="SSF49265">
    <property type="entry name" value="Fibronectin type III"/>
    <property type="match status" value="1"/>
</dbReference>
<dbReference type="InterPro" id="IPR013320">
    <property type="entry name" value="ConA-like_dom_sf"/>
</dbReference>
<evidence type="ECO:0000256" key="1">
    <source>
        <dbReference type="ARBA" id="ARBA00004141"/>
    </source>
</evidence>
<dbReference type="PANTHER" id="PTHR46730">
    <property type="entry name" value="POLYCYSTIN-1"/>
    <property type="match status" value="1"/>
</dbReference>
<keyword evidence="15" id="KW-1185">Reference proteome</keyword>
<evidence type="ECO:0000256" key="3">
    <source>
        <dbReference type="ARBA" id="ARBA00022729"/>
    </source>
</evidence>
<dbReference type="InterPro" id="IPR036116">
    <property type="entry name" value="FN3_sf"/>
</dbReference>
<dbReference type="GO" id="GO:0000272">
    <property type="term" value="P:polysaccharide catabolic process"/>
    <property type="evidence" value="ECO:0007669"/>
    <property type="project" value="UniProtKB-KW"/>
</dbReference>
<keyword evidence="9" id="KW-0624">Polysaccharide degradation</keyword>
<evidence type="ECO:0000256" key="11">
    <source>
        <dbReference type="SAM" id="SignalP"/>
    </source>
</evidence>
<dbReference type="CDD" id="cd00146">
    <property type="entry name" value="PKD"/>
    <property type="match status" value="3"/>
</dbReference>
<comment type="subcellular location">
    <subcellularLocation>
        <location evidence="1">Membrane</location>
        <topology evidence="1">Multi-pass membrane protein</topology>
    </subcellularLocation>
</comment>
<reference evidence="14 15" key="1">
    <citation type="submission" date="2020-04" db="EMBL/GenBank/DDBJ databases">
        <title>MicrobeNet Type strains.</title>
        <authorList>
            <person name="Nicholson A.C."/>
        </authorList>
    </citation>
    <scope>NUCLEOTIDE SEQUENCE [LARGE SCALE GENOMIC DNA]</scope>
    <source>
        <strain evidence="14 15">ATCC BAA-789</strain>
    </source>
</reference>
<keyword evidence="9" id="KW-0119">Carbohydrate metabolism</keyword>
<dbReference type="Pfam" id="PF13385">
    <property type="entry name" value="Laminin_G_3"/>
    <property type="match status" value="2"/>
</dbReference>
<dbReference type="SMART" id="SM00060">
    <property type="entry name" value="FN3"/>
    <property type="match status" value="1"/>
</dbReference>
<dbReference type="GO" id="GO:0005886">
    <property type="term" value="C:plasma membrane"/>
    <property type="evidence" value="ECO:0007669"/>
    <property type="project" value="TreeGrafter"/>
</dbReference>
<evidence type="ECO:0000256" key="5">
    <source>
        <dbReference type="ARBA" id="ARBA00022989"/>
    </source>
</evidence>
<dbReference type="RefSeq" id="WP_168447718.1">
    <property type="nucleotide sequence ID" value="NZ_JAAXOW010000003.1"/>
</dbReference>
<evidence type="ECO:0000259" key="12">
    <source>
        <dbReference type="PROSITE" id="PS50093"/>
    </source>
</evidence>
<feature type="signal peptide" evidence="11">
    <location>
        <begin position="1"/>
        <end position="33"/>
    </location>
</feature>
<feature type="chain" id="PRO_5040794909" evidence="11">
    <location>
        <begin position="34"/>
        <end position="1718"/>
    </location>
</feature>
<feature type="domain" description="PKD" evidence="12">
    <location>
        <begin position="1030"/>
        <end position="1114"/>
    </location>
</feature>
<feature type="domain" description="Fibronectin type-III" evidence="13">
    <location>
        <begin position="462"/>
        <end position="558"/>
    </location>
</feature>
<evidence type="ECO:0000256" key="4">
    <source>
        <dbReference type="ARBA" id="ARBA00022737"/>
    </source>
</evidence>
<evidence type="ECO:0000313" key="14">
    <source>
        <dbReference type="EMBL" id="NKX93648.1"/>
    </source>
</evidence>
<protein>
    <submittedName>
        <fullName evidence="14">PKD domain-containing protein</fullName>
    </submittedName>
</protein>
<keyword evidence="4" id="KW-0677">Repeat</keyword>
<feature type="domain" description="PKD" evidence="12">
    <location>
        <begin position="1420"/>
        <end position="1508"/>
    </location>
</feature>
<keyword evidence="6" id="KW-0472">Membrane</keyword>
<dbReference type="SUPFAM" id="SSF49299">
    <property type="entry name" value="PKD domain"/>
    <property type="match status" value="3"/>
</dbReference>
<dbReference type="InterPro" id="IPR003961">
    <property type="entry name" value="FN3_dom"/>
</dbReference>
<dbReference type="SMART" id="SM00560">
    <property type="entry name" value="LamGL"/>
    <property type="match status" value="1"/>
</dbReference>
<keyword evidence="8" id="KW-0326">Glycosidase</keyword>
<dbReference type="CDD" id="cd00063">
    <property type="entry name" value="FN3"/>
    <property type="match status" value="1"/>
</dbReference>
<dbReference type="InterPro" id="IPR011047">
    <property type="entry name" value="Quinoprotein_ADH-like_sf"/>
</dbReference>
<dbReference type="SMART" id="SM00089">
    <property type="entry name" value="PKD"/>
    <property type="match status" value="3"/>
</dbReference>
<dbReference type="PANTHER" id="PTHR46730:SF1">
    <property type="entry name" value="PLAT DOMAIN-CONTAINING PROTEIN"/>
    <property type="match status" value="1"/>
</dbReference>
<keyword evidence="8" id="KW-0378">Hydrolase</keyword>
<proteinExistence type="predicted"/>
<evidence type="ECO:0000256" key="8">
    <source>
        <dbReference type="ARBA" id="ARBA00023295"/>
    </source>
</evidence>
<organism evidence="14 15">
    <name type="scientific">Sanguibacter hominis ATCC BAA-789</name>
    <dbReference type="NCBI Taxonomy" id="1312740"/>
    <lineage>
        <taxon>Bacteria</taxon>
        <taxon>Bacillati</taxon>
        <taxon>Actinomycetota</taxon>
        <taxon>Actinomycetes</taxon>
        <taxon>Micrococcales</taxon>
        <taxon>Sanguibacteraceae</taxon>
        <taxon>Sanguibacter</taxon>
    </lineage>
</organism>
<name>A0A9X5IS64_9MICO</name>
<comment type="caution">
    <text evidence="14">The sequence shown here is derived from an EMBL/GenBank/DDBJ whole genome shotgun (WGS) entry which is preliminary data.</text>
</comment>
<dbReference type="InterPro" id="IPR035986">
    <property type="entry name" value="PKD_dom_sf"/>
</dbReference>
<keyword evidence="2" id="KW-0812">Transmembrane</keyword>
<accession>A0A9X5IS64</accession>
<evidence type="ECO:0000256" key="7">
    <source>
        <dbReference type="ARBA" id="ARBA00023157"/>
    </source>
</evidence>
<dbReference type="Gene3D" id="2.60.120.200">
    <property type="match status" value="2"/>
</dbReference>
<dbReference type="PROSITE" id="PS50853">
    <property type="entry name" value="FN3"/>
    <property type="match status" value="1"/>
</dbReference>
<dbReference type="SUPFAM" id="SSF49899">
    <property type="entry name" value="Concanavalin A-like lectins/glucanases"/>
    <property type="match status" value="2"/>
</dbReference>
<dbReference type="Gene3D" id="2.60.40.10">
    <property type="entry name" value="Immunoglobulins"/>
    <property type="match status" value="4"/>
</dbReference>
<feature type="region of interest" description="Disordered" evidence="10">
    <location>
        <begin position="35"/>
        <end position="55"/>
    </location>
</feature>
<dbReference type="Pfam" id="PF18911">
    <property type="entry name" value="PKD_4"/>
    <property type="match status" value="3"/>
</dbReference>
<feature type="domain" description="PKD" evidence="12">
    <location>
        <begin position="1112"/>
        <end position="1200"/>
    </location>
</feature>
<dbReference type="GO" id="GO:0006816">
    <property type="term" value="P:calcium ion transport"/>
    <property type="evidence" value="ECO:0007669"/>
    <property type="project" value="TreeGrafter"/>
</dbReference>
<dbReference type="Proteomes" id="UP000774283">
    <property type="component" value="Unassembled WGS sequence"/>
</dbReference>
<keyword evidence="5" id="KW-1133">Transmembrane helix</keyword>
<dbReference type="InterPro" id="IPR006558">
    <property type="entry name" value="LamG-like"/>
</dbReference>
<evidence type="ECO:0000256" key="6">
    <source>
        <dbReference type="ARBA" id="ARBA00023136"/>
    </source>
</evidence>
<dbReference type="PROSITE" id="PS50093">
    <property type="entry name" value="PKD"/>
    <property type="match status" value="3"/>
</dbReference>
<keyword evidence="3 11" id="KW-0732">Signal</keyword>
<evidence type="ECO:0000256" key="9">
    <source>
        <dbReference type="ARBA" id="ARBA00023326"/>
    </source>
</evidence>
<dbReference type="EMBL" id="JAAXOW010000003">
    <property type="protein sequence ID" value="NKX93648.1"/>
    <property type="molecule type" value="Genomic_DNA"/>
</dbReference>
<evidence type="ECO:0000256" key="2">
    <source>
        <dbReference type="ARBA" id="ARBA00022692"/>
    </source>
</evidence>
<dbReference type="InterPro" id="IPR013783">
    <property type="entry name" value="Ig-like_fold"/>
</dbReference>
<dbReference type="GO" id="GO:0005261">
    <property type="term" value="F:monoatomic cation channel activity"/>
    <property type="evidence" value="ECO:0007669"/>
    <property type="project" value="TreeGrafter"/>
</dbReference>
<evidence type="ECO:0000259" key="13">
    <source>
        <dbReference type="PROSITE" id="PS50853"/>
    </source>
</evidence>
<sequence>MIRHHRPRSAALAAFVALAFLLFGALVPSTAQATPTYDTGTGVVGPPRTSKPEVAGSASLPTAQINGVAWSQVVVGNTVYVGGEFTSARPPGAAAGTSEQARGNLMAFDVRTGALLPWAPKANAQVRSLALSPDGSTLYAGGSFTSIDGQTRYRVAAFSTATGALLGFRPVVNTTVLSVSVSQDAVFLGGSFTNVNGLARYKAASVALGTGLTTLPFNPAIDNRGVQAVEVSPDGAAVVVAGNFTSVGGSSNPGYGLARFDAVTGELLSLPANAQIRNAGDESAFLSLSKDDKNFYGTGYHFGDGGNVEGVYAVSWADGTLQWVEDCHGDSYGVTPFEDAVYVASHKHYCGNSGGFPQTNPWRVNRGSALTKSATGTNIPDIYGYKDTQGQPHPEILDWFPDLNTGSYTGQGQGAWSIAAGSGYVIMGGEFTRVNNTAQQGLARFASRKTTPDTDAPRYGGAQSALRAVSPASGTVVVSWPANFDRGDEELTYRLVRNDTSTVLQERTVTASFWKRPTMSFVDTGLTPGSTTRYRVRATDATGNSVWSEWVTVTVASSGSLSTYARTVAEDGPSSYWRLSEASGTTAADLTGTRALTTHAGVTMGTAGALTGDSDTAMTFSGSSNGDAIHSTNEPAPVEFSAEAWIKTSTNRGGRIIGFGSATSGTSGTSDRHVYMDNAGRLHFGVQANGRNVVSSRSSYNDNAWHHVVATMSQADGLALYVDGVRVASRDDVRIADAYNGYWRLGGGSLSSWTNVPSSVWFAGAIDEAAVYDGRVLTPQQVRDHFEAAGRTVPAYTAPTDAYGAAVASADPLLFWRFAETSGSAVADSGRLGRSGTLSGSAVRGEDGAIKDLANPSIRFTTRAHVFDAQAQANPTRFSTEAWFKTATTQGGRIVGFGNSTGTTSSSYDRHTYMQDDGRLVFGIYRGAEYRVTSTQAYNDGQWHHVVSTLGDAGMQMYVDGVLVGTNPQRLPESYTGYWRVGGDNTWGSTSQTLVGSVDDVAVYGRQLDAETVALHHALGATGEEPNAVPTASFTTDATDLAVAVDASASADTDGTIEAYAWTFGDGATGTGRTATHTYTEAGTYTITLTVTDDRGATAEATHDVTVAAPVPNVAPVAVFSSEVDGLSVDVDGSGSSDSDGSVASYAWDFGDGGSGSGATASHTFAEAGSYTVRLTVTDDDGATGTVTHEVVVEAPPVTEDLAVDAFGRSVSSGWGSATTGGEWSVTGTASTLSRYSVAGGEGRMSLTAGATRSAYLRSVSATTAEVQTTVSMDRLPAGNSFLTVAGRAVGTSGYVARVRVATDGAVQLHVGRGISSVTALAGGVVDGLTLVPGEKLRVRLQVTGTSPTTVRAKVWREGDAEPAAWRASVTDSTADLQVAGGVALQAYVGGAAGSPDVLVAWDDLWAGAPDGFEPQEPAPNVAPVAVFSSEVDGLSVDVDGSGSSDSDGSVASYAWDFGDGGSGSGATASHTFAEAGSYTVRLTVTDDDGATGTVTHEVVVEAPPVTEDLAVDAFGRSVSSGWGSASTGGEWSVTGTASTLSRYSVAGGEGRMSLTAGATRSAYLRSVSATTAEVQTTVSMDRLPAGNSFLTVAGRAVGTSGYVARVRVATDGAVQLHVGRGISSVTALAGGVVDGLTLVPGEKLRVRLQVTGTSPTTVRAKVWREGDAEPAAWRASVTDSTADLQVAGGVALQAYVGGAAGSPDVLVAWDDLWAGQP</sequence>
<evidence type="ECO:0000313" key="15">
    <source>
        <dbReference type="Proteomes" id="UP000774283"/>
    </source>
</evidence>
<dbReference type="InterPro" id="IPR000601">
    <property type="entry name" value="PKD_dom"/>
</dbReference>
<dbReference type="InterPro" id="IPR022409">
    <property type="entry name" value="PKD/Chitinase_dom"/>
</dbReference>
<gene>
    <name evidence="14" type="ORF">HF995_10270</name>
</gene>
<keyword evidence="7" id="KW-1015">Disulfide bond</keyword>
<dbReference type="SUPFAM" id="SSF50998">
    <property type="entry name" value="Quinoprotein alcohol dehydrogenase-like"/>
    <property type="match status" value="1"/>
</dbReference>